<evidence type="ECO:0000313" key="8">
    <source>
        <dbReference type="Proteomes" id="UP000595140"/>
    </source>
</evidence>
<proteinExistence type="predicted"/>
<organism evidence="7 8">
    <name type="scientific">Cuscuta campestris</name>
    <dbReference type="NCBI Taxonomy" id="132261"/>
    <lineage>
        <taxon>Eukaryota</taxon>
        <taxon>Viridiplantae</taxon>
        <taxon>Streptophyta</taxon>
        <taxon>Embryophyta</taxon>
        <taxon>Tracheophyta</taxon>
        <taxon>Spermatophyta</taxon>
        <taxon>Magnoliopsida</taxon>
        <taxon>eudicotyledons</taxon>
        <taxon>Gunneridae</taxon>
        <taxon>Pentapetalae</taxon>
        <taxon>asterids</taxon>
        <taxon>lamiids</taxon>
        <taxon>Solanales</taxon>
        <taxon>Convolvulaceae</taxon>
        <taxon>Cuscuteae</taxon>
        <taxon>Cuscuta</taxon>
        <taxon>Cuscuta subgen. Grammica</taxon>
        <taxon>Cuscuta sect. Cleistogrammica</taxon>
    </lineage>
</organism>
<dbReference type="Pfam" id="PF02365">
    <property type="entry name" value="NAM"/>
    <property type="match status" value="1"/>
</dbReference>
<evidence type="ECO:0000256" key="2">
    <source>
        <dbReference type="ARBA" id="ARBA00023125"/>
    </source>
</evidence>
<dbReference type="SUPFAM" id="SSF101941">
    <property type="entry name" value="NAC domain"/>
    <property type="match status" value="1"/>
</dbReference>
<feature type="domain" description="NAC" evidence="6">
    <location>
        <begin position="11"/>
        <end position="173"/>
    </location>
</feature>
<dbReference type="AlphaFoldDB" id="A0A484M106"/>
<keyword evidence="1" id="KW-0805">Transcription regulation</keyword>
<keyword evidence="3" id="KW-0804">Transcription</keyword>
<dbReference type="OrthoDB" id="1877845at2759"/>
<feature type="compositionally biased region" description="Low complexity" evidence="5">
    <location>
        <begin position="209"/>
        <end position="224"/>
    </location>
</feature>
<evidence type="ECO:0000256" key="3">
    <source>
        <dbReference type="ARBA" id="ARBA00023163"/>
    </source>
</evidence>
<dbReference type="GO" id="GO:0006355">
    <property type="term" value="P:regulation of DNA-templated transcription"/>
    <property type="evidence" value="ECO:0007669"/>
    <property type="project" value="InterPro"/>
</dbReference>
<dbReference type="Gene3D" id="2.170.150.80">
    <property type="entry name" value="NAC domain"/>
    <property type="match status" value="1"/>
</dbReference>
<evidence type="ECO:0000259" key="6">
    <source>
        <dbReference type="PROSITE" id="PS51005"/>
    </source>
</evidence>
<evidence type="ECO:0000256" key="1">
    <source>
        <dbReference type="ARBA" id="ARBA00023015"/>
    </source>
</evidence>
<feature type="region of interest" description="Disordered" evidence="5">
    <location>
        <begin position="405"/>
        <end position="494"/>
    </location>
</feature>
<keyword evidence="8" id="KW-1185">Reference proteome</keyword>
<evidence type="ECO:0000256" key="5">
    <source>
        <dbReference type="SAM" id="MobiDB-lite"/>
    </source>
</evidence>
<dbReference type="Proteomes" id="UP000595140">
    <property type="component" value="Unassembled WGS sequence"/>
</dbReference>
<protein>
    <recommendedName>
        <fullName evidence="6">NAC domain-containing protein</fullName>
    </recommendedName>
</protein>
<feature type="compositionally biased region" description="Basic and acidic residues" evidence="5">
    <location>
        <begin position="365"/>
        <end position="378"/>
    </location>
</feature>
<dbReference type="FunFam" id="2.170.150.80:FF:000014">
    <property type="entry name" value="NAC domain-containing protein 104"/>
    <property type="match status" value="1"/>
</dbReference>
<dbReference type="InterPro" id="IPR036093">
    <property type="entry name" value="NAC_dom_sf"/>
</dbReference>
<feature type="region of interest" description="Disordered" evidence="5">
    <location>
        <begin position="209"/>
        <end position="253"/>
    </location>
</feature>
<dbReference type="GO" id="GO:0003677">
    <property type="term" value="F:DNA binding"/>
    <property type="evidence" value="ECO:0007669"/>
    <property type="project" value="UniProtKB-KW"/>
</dbReference>
<keyword evidence="2" id="KW-0238">DNA-binding</keyword>
<feature type="compositionally biased region" description="Polar residues" evidence="5">
    <location>
        <begin position="431"/>
        <end position="445"/>
    </location>
</feature>
<feature type="compositionally biased region" description="Basic residues" evidence="5">
    <location>
        <begin position="474"/>
        <end position="492"/>
    </location>
</feature>
<accession>A0A484M106</accession>
<feature type="compositionally biased region" description="Basic and acidic residues" evidence="5">
    <location>
        <begin position="450"/>
        <end position="464"/>
    </location>
</feature>
<sequence length="569" mass="63795">MGDRNDGGNNLPPGFRFSPTDEELVVHFLHRKAALLPCHPDVIPDLELYPYDPWRLNGKAMVEGKKWYFYSRRTSNRITENGFWRPIGVDQPIISSSGAGKIIGMKKFYSFYVGEPPESGVKTDWVMEEYRLSDLSASTSTKSSSRGRRRRSAHSISNIVDHSKWVVCRVYEEKYENEGDDNGIELSCLDEVFMSLDDDDDDLDEICLSCSQPSSSSHSESSSPPVTPLTRRPSHQSSSQAQEIVAQEPVPLNQLPGRFNPKILSWDQWEERLGSMGYLALDSGPVFKESTRVTKKVLAEFPLSNREWADRVTKPERVHPEPTKELEEACEKLLKGDPMTGKPYAYGGWVYRLPNPDGDVSATHDAGDDRADSPDGHAEAGSPHPDMNFNRMTTIIEDDDDDVQVLNSNRSPLSKPHSPPFFPEMDGATSARCSPIQSQKLNSPPATHLSESDRVPYPKKDVKGKGKGTGHSSSQKRKSSHKTSRGEKRKKVRLSDLEGESIEVTFLSLAQKLSKVGVLSEEVGRSLLESKDQRQHLKDHEPLGMDFQTSNRVKWATGRWVHTPYETLG</sequence>
<name>A0A484M106_9ASTE</name>
<reference evidence="7 8" key="1">
    <citation type="submission" date="2018-04" db="EMBL/GenBank/DDBJ databases">
        <authorList>
            <person name="Vogel A."/>
        </authorList>
    </citation>
    <scope>NUCLEOTIDE SEQUENCE [LARGE SCALE GENOMIC DNA]</scope>
</reference>
<dbReference type="PANTHER" id="PTHR31719:SF134">
    <property type="entry name" value="NAC DOMAIN-CONTAINING PROTEIN 104"/>
    <property type="match status" value="1"/>
</dbReference>
<dbReference type="PROSITE" id="PS51005">
    <property type="entry name" value="NAC"/>
    <property type="match status" value="1"/>
</dbReference>
<dbReference type="GO" id="GO:0048731">
    <property type="term" value="P:system development"/>
    <property type="evidence" value="ECO:0007669"/>
    <property type="project" value="TreeGrafter"/>
</dbReference>
<evidence type="ECO:0000256" key="4">
    <source>
        <dbReference type="ARBA" id="ARBA00023242"/>
    </source>
</evidence>
<feature type="region of interest" description="Disordered" evidence="5">
    <location>
        <begin position="357"/>
        <end position="390"/>
    </location>
</feature>
<keyword evidence="4" id="KW-0539">Nucleus</keyword>
<evidence type="ECO:0000313" key="7">
    <source>
        <dbReference type="EMBL" id="VFQ81816.1"/>
    </source>
</evidence>
<dbReference type="PANTHER" id="PTHR31719">
    <property type="entry name" value="NAC TRANSCRIPTION FACTOR 56"/>
    <property type="match status" value="1"/>
</dbReference>
<dbReference type="EMBL" id="OOIL02002240">
    <property type="protein sequence ID" value="VFQ81816.1"/>
    <property type="molecule type" value="Genomic_DNA"/>
</dbReference>
<dbReference type="InterPro" id="IPR003441">
    <property type="entry name" value="NAC-dom"/>
</dbReference>
<gene>
    <name evidence="7" type="ORF">CCAM_LOCUS23592</name>
</gene>